<name>A0ACC0JAA5_CHOFU</name>
<proteinExistence type="predicted"/>
<evidence type="ECO:0000313" key="2">
    <source>
        <dbReference type="Proteomes" id="UP001064048"/>
    </source>
</evidence>
<keyword evidence="2" id="KW-1185">Reference proteome</keyword>
<gene>
    <name evidence="1" type="ORF">MSG28_008158</name>
</gene>
<sequence>MTTATGRYDVSYGSATGTLTCEYSNMFTASASVALFGLTVFYSVAIFGLYLSDTFHFERRPAQPVPNN</sequence>
<evidence type="ECO:0000313" key="1">
    <source>
        <dbReference type="EMBL" id="KAI8421029.1"/>
    </source>
</evidence>
<organism evidence="1 2">
    <name type="scientific">Choristoneura fumiferana</name>
    <name type="common">Spruce budworm moth</name>
    <name type="synonym">Archips fumiferana</name>
    <dbReference type="NCBI Taxonomy" id="7141"/>
    <lineage>
        <taxon>Eukaryota</taxon>
        <taxon>Metazoa</taxon>
        <taxon>Ecdysozoa</taxon>
        <taxon>Arthropoda</taxon>
        <taxon>Hexapoda</taxon>
        <taxon>Insecta</taxon>
        <taxon>Pterygota</taxon>
        <taxon>Neoptera</taxon>
        <taxon>Endopterygota</taxon>
        <taxon>Lepidoptera</taxon>
        <taxon>Glossata</taxon>
        <taxon>Ditrysia</taxon>
        <taxon>Tortricoidea</taxon>
        <taxon>Tortricidae</taxon>
        <taxon>Tortricinae</taxon>
        <taxon>Choristoneura</taxon>
    </lineage>
</organism>
<reference evidence="1 2" key="1">
    <citation type="journal article" date="2022" name="Genome Biol. Evol.">
        <title>The Spruce Budworm Genome: Reconstructing the Evolutionary History of Antifreeze Proteins.</title>
        <authorList>
            <person name="Beliveau C."/>
            <person name="Gagne P."/>
            <person name="Picq S."/>
            <person name="Vernygora O."/>
            <person name="Keeling C.I."/>
            <person name="Pinkney K."/>
            <person name="Doucet D."/>
            <person name="Wen F."/>
            <person name="Johnston J.S."/>
            <person name="Maaroufi H."/>
            <person name="Boyle B."/>
            <person name="Laroche J."/>
            <person name="Dewar K."/>
            <person name="Juretic N."/>
            <person name="Blackburn G."/>
            <person name="Nisole A."/>
            <person name="Brunet B."/>
            <person name="Brandao M."/>
            <person name="Lumley L."/>
            <person name="Duan J."/>
            <person name="Quan G."/>
            <person name="Lucarotti C.J."/>
            <person name="Roe A.D."/>
            <person name="Sperling F.A.H."/>
            <person name="Levesque R.C."/>
            <person name="Cusson M."/>
        </authorList>
    </citation>
    <scope>NUCLEOTIDE SEQUENCE [LARGE SCALE GENOMIC DNA]</scope>
    <source>
        <strain evidence="1">Glfc:IPQL:Cfum</strain>
    </source>
</reference>
<accession>A0ACC0JAA5</accession>
<dbReference type="Proteomes" id="UP001064048">
    <property type="component" value="Chromosome 13"/>
</dbReference>
<protein>
    <submittedName>
        <fullName evidence="1">Uncharacterized protein</fullName>
    </submittedName>
</protein>
<comment type="caution">
    <text evidence="1">The sequence shown here is derived from an EMBL/GenBank/DDBJ whole genome shotgun (WGS) entry which is preliminary data.</text>
</comment>
<dbReference type="EMBL" id="CM046113">
    <property type="protein sequence ID" value="KAI8421029.1"/>
    <property type="molecule type" value="Genomic_DNA"/>
</dbReference>